<organism evidence="2 3">
    <name type="scientific">Cryptococcus amylolentus CBS 6039</name>
    <dbReference type="NCBI Taxonomy" id="1295533"/>
    <lineage>
        <taxon>Eukaryota</taxon>
        <taxon>Fungi</taxon>
        <taxon>Dikarya</taxon>
        <taxon>Basidiomycota</taxon>
        <taxon>Agaricomycotina</taxon>
        <taxon>Tremellomycetes</taxon>
        <taxon>Tremellales</taxon>
        <taxon>Cryptococcaceae</taxon>
        <taxon>Cryptococcus</taxon>
    </lineage>
</organism>
<evidence type="ECO:0000313" key="2">
    <source>
        <dbReference type="EMBL" id="ODN76246.1"/>
    </source>
</evidence>
<proteinExistence type="predicted"/>
<sequence length="122" mass="12824">MHFPLIIIYVSLSAAVRSPSPMRRGTRPILTLLVPLPAQAPSLPGILCSVSAARRSLCRSAMGTLTVSGSKVIDGPRTGPARRSRARPQVGLCMINMRPGPGIALGQEKILANGCGPVVEMQ</sequence>
<dbReference type="GeneID" id="30157479"/>
<evidence type="ECO:0000256" key="1">
    <source>
        <dbReference type="SAM" id="SignalP"/>
    </source>
</evidence>
<keyword evidence="1" id="KW-0732">Signal</keyword>
<comment type="caution">
    <text evidence="2">The sequence shown here is derived from an EMBL/GenBank/DDBJ whole genome shotgun (WGS) entry which is preliminary data.</text>
</comment>
<dbReference type="Proteomes" id="UP000094065">
    <property type="component" value="Unassembled WGS sequence"/>
</dbReference>
<keyword evidence="3" id="KW-1185">Reference proteome</keyword>
<dbReference type="EMBL" id="AWGJ01000009">
    <property type="protein sequence ID" value="ODN76246.1"/>
    <property type="molecule type" value="Genomic_DNA"/>
</dbReference>
<name>A0A1E3HKH7_9TREE</name>
<gene>
    <name evidence="2" type="ORF">L202_06170</name>
</gene>
<protein>
    <submittedName>
        <fullName evidence="2">Uncharacterized protein</fullName>
    </submittedName>
</protein>
<evidence type="ECO:0000313" key="3">
    <source>
        <dbReference type="Proteomes" id="UP000094065"/>
    </source>
</evidence>
<feature type="chain" id="PRO_5011977826" evidence="1">
    <location>
        <begin position="16"/>
        <end position="122"/>
    </location>
</feature>
<accession>A0A1E3HKH7</accession>
<reference evidence="2 3" key="1">
    <citation type="submission" date="2016-06" db="EMBL/GenBank/DDBJ databases">
        <title>Evolution of pathogenesis and genome organization in the Tremellales.</title>
        <authorList>
            <person name="Cuomo C."/>
            <person name="Litvintseva A."/>
            <person name="Heitman J."/>
            <person name="Chen Y."/>
            <person name="Sun S."/>
            <person name="Springer D."/>
            <person name="Dromer F."/>
            <person name="Young S."/>
            <person name="Zeng Q."/>
            <person name="Chapman S."/>
            <person name="Gujja S."/>
            <person name="Saif S."/>
            <person name="Birren B."/>
        </authorList>
    </citation>
    <scope>NUCLEOTIDE SEQUENCE [LARGE SCALE GENOMIC DNA]</scope>
    <source>
        <strain evidence="2 3">CBS 6039</strain>
    </source>
</reference>
<dbReference type="AlphaFoldDB" id="A0A1E3HKH7"/>
<dbReference type="RefSeq" id="XP_018991777.1">
    <property type="nucleotide sequence ID" value="XM_019140626.1"/>
</dbReference>
<feature type="signal peptide" evidence="1">
    <location>
        <begin position="1"/>
        <end position="15"/>
    </location>
</feature>